<proteinExistence type="predicted"/>
<feature type="compositionally biased region" description="Basic and acidic residues" evidence="1">
    <location>
        <begin position="199"/>
        <end position="214"/>
    </location>
</feature>
<keyword evidence="4" id="KW-1185">Reference proteome</keyword>
<feature type="region of interest" description="Disordered" evidence="1">
    <location>
        <begin position="199"/>
        <end position="222"/>
    </location>
</feature>
<dbReference type="GeneID" id="19309266"/>
<evidence type="ECO:0000256" key="1">
    <source>
        <dbReference type="SAM" id="MobiDB-lite"/>
    </source>
</evidence>
<keyword evidence="2" id="KW-1133">Transmembrane helix</keyword>
<keyword evidence="2" id="KW-0472">Membrane</keyword>
<evidence type="ECO:0000256" key="2">
    <source>
        <dbReference type="SAM" id="Phobius"/>
    </source>
</evidence>
<feature type="transmembrane region" description="Helical" evidence="2">
    <location>
        <begin position="138"/>
        <end position="159"/>
    </location>
</feature>
<name>S7RVJ2_GLOTA</name>
<dbReference type="EMBL" id="KB469297">
    <property type="protein sequence ID" value="EPQ58820.1"/>
    <property type="molecule type" value="Genomic_DNA"/>
</dbReference>
<protein>
    <submittedName>
        <fullName evidence="3">Uncharacterized protein</fullName>
    </submittedName>
</protein>
<keyword evidence="2" id="KW-0812">Transmembrane</keyword>
<feature type="transmembrane region" description="Helical" evidence="2">
    <location>
        <begin position="31"/>
        <end position="55"/>
    </location>
</feature>
<evidence type="ECO:0000313" key="3">
    <source>
        <dbReference type="EMBL" id="EPQ58820.1"/>
    </source>
</evidence>
<dbReference type="HOGENOM" id="CLU_1245489_0_0_1"/>
<dbReference type="Proteomes" id="UP000030669">
    <property type="component" value="Unassembled WGS sequence"/>
</dbReference>
<dbReference type="AlphaFoldDB" id="S7RVJ2"/>
<dbReference type="RefSeq" id="XP_007861971.1">
    <property type="nucleotide sequence ID" value="XM_007863780.1"/>
</dbReference>
<sequence>MYAPISVVLGSLDLCIEPKLWRHYIFCNGKLFLAIRIPIILLVVEIALGITVIVFQARKYLIQRDTPVSDPVPAEWHKLVYTLCLEQGILLVDICYQRNSKYCYLYRHANGILAWTIWRMSRPIEEGRSTPLPKYFRIVHIILEYSGIIYSMIILLAMVPAGGILQTLSSAALFISIQSGAIDVINVVLDNSTLDGDTDDRAGTMCPKDREKDSGGTVFEEA</sequence>
<dbReference type="KEGG" id="gtr:GLOTRDRAFT_90602"/>
<reference evidence="3 4" key="1">
    <citation type="journal article" date="2012" name="Science">
        <title>The Paleozoic origin of enzymatic lignin decomposition reconstructed from 31 fungal genomes.</title>
        <authorList>
            <person name="Floudas D."/>
            <person name="Binder M."/>
            <person name="Riley R."/>
            <person name="Barry K."/>
            <person name="Blanchette R.A."/>
            <person name="Henrissat B."/>
            <person name="Martinez A.T."/>
            <person name="Otillar R."/>
            <person name="Spatafora J.W."/>
            <person name="Yadav J.S."/>
            <person name="Aerts A."/>
            <person name="Benoit I."/>
            <person name="Boyd A."/>
            <person name="Carlson A."/>
            <person name="Copeland A."/>
            <person name="Coutinho P.M."/>
            <person name="de Vries R.P."/>
            <person name="Ferreira P."/>
            <person name="Findley K."/>
            <person name="Foster B."/>
            <person name="Gaskell J."/>
            <person name="Glotzer D."/>
            <person name="Gorecki P."/>
            <person name="Heitman J."/>
            <person name="Hesse C."/>
            <person name="Hori C."/>
            <person name="Igarashi K."/>
            <person name="Jurgens J.A."/>
            <person name="Kallen N."/>
            <person name="Kersten P."/>
            <person name="Kohler A."/>
            <person name="Kuees U."/>
            <person name="Kumar T.K.A."/>
            <person name="Kuo A."/>
            <person name="LaButti K."/>
            <person name="Larrondo L.F."/>
            <person name="Lindquist E."/>
            <person name="Ling A."/>
            <person name="Lombard V."/>
            <person name="Lucas S."/>
            <person name="Lundell T."/>
            <person name="Martin R."/>
            <person name="McLaughlin D.J."/>
            <person name="Morgenstern I."/>
            <person name="Morin E."/>
            <person name="Murat C."/>
            <person name="Nagy L.G."/>
            <person name="Nolan M."/>
            <person name="Ohm R.A."/>
            <person name="Patyshakuliyeva A."/>
            <person name="Rokas A."/>
            <person name="Ruiz-Duenas F.J."/>
            <person name="Sabat G."/>
            <person name="Salamov A."/>
            <person name="Samejima M."/>
            <person name="Schmutz J."/>
            <person name="Slot J.C."/>
            <person name="St John F."/>
            <person name="Stenlid J."/>
            <person name="Sun H."/>
            <person name="Sun S."/>
            <person name="Syed K."/>
            <person name="Tsang A."/>
            <person name="Wiebenga A."/>
            <person name="Young D."/>
            <person name="Pisabarro A."/>
            <person name="Eastwood D.C."/>
            <person name="Martin F."/>
            <person name="Cullen D."/>
            <person name="Grigoriev I.V."/>
            <person name="Hibbett D.S."/>
        </authorList>
    </citation>
    <scope>NUCLEOTIDE SEQUENCE [LARGE SCALE GENOMIC DNA]</scope>
    <source>
        <strain evidence="3 4">ATCC 11539</strain>
    </source>
</reference>
<dbReference type="OrthoDB" id="3357408at2759"/>
<evidence type="ECO:0000313" key="4">
    <source>
        <dbReference type="Proteomes" id="UP000030669"/>
    </source>
</evidence>
<gene>
    <name evidence="3" type="ORF">GLOTRDRAFT_90602</name>
</gene>
<accession>S7RVJ2</accession>
<organism evidence="3 4">
    <name type="scientific">Gloeophyllum trabeum (strain ATCC 11539 / FP-39264 / Madison 617)</name>
    <name type="common">Brown rot fungus</name>
    <dbReference type="NCBI Taxonomy" id="670483"/>
    <lineage>
        <taxon>Eukaryota</taxon>
        <taxon>Fungi</taxon>
        <taxon>Dikarya</taxon>
        <taxon>Basidiomycota</taxon>
        <taxon>Agaricomycotina</taxon>
        <taxon>Agaricomycetes</taxon>
        <taxon>Gloeophyllales</taxon>
        <taxon>Gloeophyllaceae</taxon>
        <taxon>Gloeophyllum</taxon>
    </lineage>
</organism>